<keyword evidence="1" id="KW-0793">Thylakoid</keyword>
<comment type="caution">
    <text evidence="2">The sequence shown here is derived from an EMBL/GenBank/DDBJ whole genome shotgun (WGS) entry which is preliminary data.</text>
</comment>
<dbReference type="STRING" id="1802660.A2735_02655"/>
<proteinExistence type="predicted"/>
<dbReference type="Proteomes" id="UP000178520">
    <property type="component" value="Unassembled WGS sequence"/>
</dbReference>
<dbReference type="SUPFAM" id="SSF101112">
    <property type="entry name" value="Oxygen-evolving enhancer protein 3"/>
    <property type="match status" value="1"/>
</dbReference>
<accession>A0A1F8E9I3</accession>
<dbReference type="AlphaFoldDB" id="A0A1F8E9I3"/>
<reference evidence="2 3" key="1">
    <citation type="journal article" date="2016" name="Nat. Commun.">
        <title>Thousands of microbial genomes shed light on interconnected biogeochemical processes in an aquifer system.</title>
        <authorList>
            <person name="Anantharaman K."/>
            <person name="Brown C.T."/>
            <person name="Hug L.A."/>
            <person name="Sharon I."/>
            <person name="Castelle C.J."/>
            <person name="Probst A.J."/>
            <person name="Thomas B.C."/>
            <person name="Singh A."/>
            <person name="Wilkins M.J."/>
            <person name="Karaoz U."/>
            <person name="Brodie E.L."/>
            <person name="Williams K.H."/>
            <person name="Hubbard S.S."/>
            <person name="Banfield J.F."/>
        </authorList>
    </citation>
    <scope>NUCLEOTIDE SEQUENCE [LARGE SCALE GENOMIC DNA]</scope>
</reference>
<dbReference type="EMBL" id="MGJA01000014">
    <property type="protein sequence ID" value="OGM97287.1"/>
    <property type="molecule type" value="Genomic_DNA"/>
</dbReference>
<dbReference type="InterPro" id="IPR023222">
    <property type="entry name" value="PsbQ-like_dom_sf"/>
</dbReference>
<evidence type="ECO:0000313" key="2">
    <source>
        <dbReference type="EMBL" id="OGM97287.1"/>
    </source>
</evidence>
<evidence type="ECO:0000256" key="1">
    <source>
        <dbReference type="ARBA" id="ARBA00023078"/>
    </source>
</evidence>
<protein>
    <submittedName>
        <fullName evidence="2">Uncharacterized protein</fullName>
    </submittedName>
</protein>
<organism evidence="2 3">
    <name type="scientific">Candidatus Yanofskybacteria bacterium RIFCSPHIGHO2_01_FULL_41_21</name>
    <dbReference type="NCBI Taxonomy" id="1802660"/>
    <lineage>
        <taxon>Bacteria</taxon>
        <taxon>Candidatus Yanofskyibacteriota</taxon>
    </lineage>
</organism>
<gene>
    <name evidence="2" type="ORF">A2735_02655</name>
</gene>
<sequence length="91" mass="9980">MDINSITETIKSSGLVQADKDFLMGILNDSSKTPEQKSTAISEFINKKIPELEQQIGNAQTGVVEEAQKQLENLDKELGESLSKLDTELKG</sequence>
<name>A0A1F8E9I3_9BACT</name>
<evidence type="ECO:0000313" key="3">
    <source>
        <dbReference type="Proteomes" id="UP000178520"/>
    </source>
</evidence>